<comment type="caution">
    <text evidence="4">The sequence shown here is derived from an EMBL/GenBank/DDBJ whole genome shotgun (WGS) entry which is preliminary data.</text>
</comment>
<feature type="domain" description="PX" evidence="3">
    <location>
        <begin position="241"/>
        <end position="427"/>
    </location>
</feature>
<dbReference type="PROSITE" id="PS50195">
    <property type="entry name" value="PX"/>
    <property type="match status" value="1"/>
</dbReference>
<dbReference type="InterPro" id="IPR036034">
    <property type="entry name" value="PDZ_sf"/>
</dbReference>
<dbReference type="PROSITE" id="PS50106">
    <property type="entry name" value="PDZ"/>
    <property type="match status" value="1"/>
</dbReference>
<dbReference type="EMBL" id="JABMIG020000115">
    <property type="protein sequence ID" value="KAL3791321.1"/>
    <property type="molecule type" value="Genomic_DNA"/>
</dbReference>
<keyword evidence="5" id="KW-1185">Reference proteome</keyword>
<organism evidence="4 5">
    <name type="scientific">Cyclotella cryptica</name>
    <dbReference type="NCBI Taxonomy" id="29204"/>
    <lineage>
        <taxon>Eukaryota</taxon>
        <taxon>Sar</taxon>
        <taxon>Stramenopiles</taxon>
        <taxon>Ochrophyta</taxon>
        <taxon>Bacillariophyta</taxon>
        <taxon>Coscinodiscophyceae</taxon>
        <taxon>Thalassiosirophycidae</taxon>
        <taxon>Stephanodiscales</taxon>
        <taxon>Stephanodiscaceae</taxon>
        <taxon>Cyclotella</taxon>
    </lineage>
</organism>
<feature type="compositionally biased region" description="Low complexity" evidence="1">
    <location>
        <begin position="515"/>
        <end position="529"/>
    </location>
</feature>
<dbReference type="AlphaFoldDB" id="A0ABD3PUD4"/>
<sequence length="555" mass="62581">MPHPKSNDSSIVTVDLSGHPPQTPLGMLLAPSALPNEPCRHDLHGNGHARKARQTNVTLVAGWEHLPQECGLKSSHQLGPIQRSGLVRLGDRLVRINGKDVTDWSFREVMDTLRQFIIAPNATPNNNTDGTNKSLGKKRLKSLGFAPRYSREWTRNTEFDVASPILFGLLDGNKQVHEKRLYSFASFVARWRVMRDEYENGEARVPSSLNDAAILMEENSLEQHLNKEPLSFDNNGVSSLISQPDDRTHAKTSTAQPKPYIQYEIQCHLLFHSKTFTRKQNHNGNSYSWSIWKRYSQFRTLDAELRSLHGWQMDALNEGRGIFFPSERYLETWWYDVSGVVNKYFTGEHALESAEVKMEHGAKSDPLESTESVVNCPYPEHFIAKRQKELAAYWSQLMRIEEMFEFDTSSHKFAKVVASFLEVDRILAKRISSTHSIAGSASARLSRPPVIHEEIMTDGLSSELILPSSTIPMGIREDDDVSLLSDGTGLRESLDYRASPLRNVVMHQHHYGTGTSTSSVVSASSINSNQRRFGKTPRGARQGAKPAFQREFLAP</sequence>
<evidence type="ECO:0000256" key="1">
    <source>
        <dbReference type="SAM" id="MobiDB-lite"/>
    </source>
</evidence>
<proteinExistence type="predicted"/>
<dbReference type="Gene3D" id="3.30.1520.10">
    <property type="entry name" value="Phox-like domain"/>
    <property type="match status" value="1"/>
</dbReference>
<dbReference type="CDD" id="cd00136">
    <property type="entry name" value="PDZ_canonical"/>
    <property type="match status" value="1"/>
</dbReference>
<feature type="domain" description="PDZ" evidence="2">
    <location>
        <begin position="79"/>
        <end position="115"/>
    </location>
</feature>
<accession>A0ABD3PUD4</accession>
<dbReference type="SUPFAM" id="SSF64268">
    <property type="entry name" value="PX domain"/>
    <property type="match status" value="1"/>
</dbReference>
<evidence type="ECO:0008006" key="6">
    <source>
        <dbReference type="Google" id="ProtNLM"/>
    </source>
</evidence>
<evidence type="ECO:0000313" key="5">
    <source>
        <dbReference type="Proteomes" id="UP001516023"/>
    </source>
</evidence>
<evidence type="ECO:0000259" key="3">
    <source>
        <dbReference type="PROSITE" id="PS50195"/>
    </source>
</evidence>
<evidence type="ECO:0000313" key="4">
    <source>
        <dbReference type="EMBL" id="KAL3791321.1"/>
    </source>
</evidence>
<dbReference type="CDD" id="cd06093">
    <property type="entry name" value="PX_domain"/>
    <property type="match status" value="1"/>
</dbReference>
<protein>
    <recommendedName>
        <fullName evidence="6">PX domain-containing protein</fullName>
    </recommendedName>
</protein>
<dbReference type="InterPro" id="IPR001683">
    <property type="entry name" value="PX_dom"/>
</dbReference>
<name>A0ABD3PUD4_9STRA</name>
<dbReference type="Proteomes" id="UP001516023">
    <property type="component" value="Unassembled WGS sequence"/>
</dbReference>
<dbReference type="InterPro" id="IPR001478">
    <property type="entry name" value="PDZ"/>
</dbReference>
<evidence type="ECO:0000259" key="2">
    <source>
        <dbReference type="PROSITE" id="PS50106"/>
    </source>
</evidence>
<feature type="region of interest" description="Disordered" evidence="1">
    <location>
        <begin position="512"/>
        <end position="555"/>
    </location>
</feature>
<dbReference type="InterPro" id="IPR036871">
    <property type="entry name" value="PX_dom_sf"/>
</dbReference>
<dbReference type="Gene3D" id="2.30.42.10">
    <property type="match status" value="1"/>
</dbReference>
<dbReference type="SUPFAM" id="SSF50156">
    <property type="entry name" value="PDZ domain-like"/>
    <property type="match status" value="1"/>
</dbReference>
<reference evidence="4 5" key="1">
    <citation type="journal article" date="2020" name="G3 (Bethesda)">
        <title>Improved Reference Genome for Cyclotella cryptica CCMP332, a Model for Cell Wall Morphogenesis, Salinity Adaptation, and Lipid Production in Diatoms (Bacillariophyta).</title>
        <authorList>
            <person name="Roberts W.R."/>
            <person name="Downey K.M."/>
            <person name="Ruck E.C."/>
            <person name="Traller J.C."/>
            <person name="Alverson A.J."/>
        </authorList>
    </citation>
    <scope>NUCLEOTIDE SEQUENCE [LARGE SCALE GENOMIC DNA]</scope>
    <source>
        <strain evidence="4 5">CCMP332</strain>
    </source>
</reference>
<dbReference type="Pfam" id="PF00787">
    <property type="entry name" value="PX"/>
    <property type="match status" value="1"/>
</dbReference>
<gene>
    <name evidence="4" type="ORF">HJC23_006050</name>
</gene>